<protein>
    <submittedName>
        <fullName evidence="1">Uncharacterized protein</fullName>
    </submittedName>
</protein>
<evidence type="ECO:0000313" key="2">
    <source>
        <dbReference type="Proteomes" id="UP000314294"/>
    </source>
</evidence>
<organism evidence="1 2">
    <name type="scientific">Liparis tanakae</name>
    <name type="common">Tanaka's snailfish</name>
    <dbReference type="NCBI Taxonomy" id="230148"/>
    <lineage>
        <taxon>Eukaryota</taxon>
        <taxon>Metazoa</taxon>
        <taxon>Chordata</taxon>
        <taxon>Craniata</taxon>
        <taxon>Vertebrata</taxon>
        <taxon>Euteleostomi</taxon>
        <taxon>Actinopterygii</taxon>
        <taxon>Neopterygii</taxon>
        <taxon>Teleostei</taxon>
        <taxon>Neoteleostei</taxon>
        <taxon>Acanthomorphata</taxon>
        <taxon>Eupercaria</taxon>
        <taxon>Perciformes</taxon>
        <taxon>Cottioidei</taxon>
        <taxon>Cottales</taxon>
        <taxon>Liparidae</taxon>
        <taxon>Liparis</taxon>
    </lineage>
</organism>
<dbReference type="AlphaFoldDB" id="A0A4Z2FZ97"/>
<comment type="caution">
    <text evidence="1">The sequence shown here is derived from an EMBL/GenBank/DDBJ whole genome shotgun (WGS) entry which is preliminary data.</text>
</comment>
<gene>
    <name evidence="1" type="ORF">EYF80_043208</name>
</gene>
<keyword evidence="2" id="KW-1185">Reference proteome</keyword>
<sequence length="68" mass="7456">MWMDARPRGICARPRPIETNISQTHNGARRPGPKKQALQATGTLTSKAVIGFGVPRSRCAVCIILWRG</sequence>
<evidence type="ECO:0000313" key="1">
    <source>
        <dbReference type="EMBL" id="TNN46579.1"/>
    </source>
</evidence>
<proteinExistence type="predicted"/>
<reference evidence="1 2" key="1">
    <citation type="submission" date="2019-03" db="EMBL/GenBank/DDBJ databases">
        <title>First draft genome of Liparis tanakae, snailfish: a comprehensive survey of snailfish specific genes.</title>
        <authorList>
            <person name="Kim W."/>
            <person name="Song I."/>
            <person name="Jeong J.-H."/>
            <person name="Kim D."/>
            <person name="Kim S."/>
            <person name="Ryu S."/>
            <person name="Song J.Y."/>
            <person name="Lee S.K."/>
        </authorList>
    </citation>
    <scope>NUCLEOTIDE SEQUENCE [LARGE SCALE GENOMIC DNA]</scope>
    <source>
        <tissue evidence="1">Muscle</tissue>
    </source>
</reference>
<dbReference type="Proteomes" id="UP000314294">
    <property type="component" value="Unassembled WGS sequence"/>
</dbReference>
<accession>A0A4Z2FZ97</accession>
<name>A0A4Z2FZ97_9TELE</name>
<dbReference type="EMBL" id="SRLO01000782">
    <property type="protein sequence ID" value="TNN46579.1"/>
    <property type="molecule type" value="Genomic_DNA"/>
</dbReference>